<proteinExistence type="predicted"/>
<evidence type="ECO:0000259" key="2">
    <source>
        <dbReference type="Pfam" id="PF00561"/>
    </source>
</evidence>
<dbReference type="EMBL" id="CP017755">
    <property type="protein sequence ID" value="AOZ10072.1"/>
    <property type="molecule type" value="Genomic_DNA"/>
</dbReference>
<accession>A0A1D9ID92</accession>
<sequence length="267" mass="28898">MSRDIDAAIFTVGTGPRHVIALHGWFGHARGWGAFTDALDGERFTYAFIDYRGYGSRKAVRGEFSMREIARDVLACADALGWQRFALLGHSMGGKGMQAVAALAPARVAAMVGVTPVPPTAVPFDEASRSLFERASGDAEARFGIIDYSTGNRLSRHWVEKMVRESERHADAEAFAAYFRAWADTDHSAQLAGTRIPTLLLVGEHDPSLTAEVMKQTYGALFLELAIEAIGNAGHYPMDETPVDLATRVERFLGGIPLAGMGEGPRG</sequence>
<dbReference type="InterPro" id="IPR050266">
    <property type="entry name" value="AB_hydrolase_sf"/>
</dbReference>
<dbReference type="PANTHER" id="PTHR43798">
    <property type="entry name" value="MONOACYLGLYCEROL LIPASE"/>
    <property type="match status" value="1"/>
</dbReference>
<evidence type="ECO:0000313" key="3">
    <source>
        <dbReference type="EMBL" id="AOZ10072.1"/>
    </source>
</evidence>
<dbReference type="GO" id="GO:0016787">
    <property type="term" value="F:hydrolase activity"/>
    <property type="evidence" value="ECO:0007669"/>
    <property type="project" value="UniProtKB-KW"/>
</dbReference>
<dbReference type="Gene3D" id="3.40.50.1820">
    <property type="entry name" value="alpha/beta hydrolase"/>
    <property type="match status" value="1"/>
</dbReference>
<dbReference type="InterPro" id="IPR029058">
    <property type="entry name" value="AB_hydrolase_fold"/>
</dbReference>
<feature type="domain" description="AB hydrolase-1" evidence="2">
    <location>
        <begin position="18"/>
        <end position="240"/>
    </location>
</feature>
<protein>
    <submittedName>
        <fullName evidence="3">Alpha/beta hydrolase</fullName>
    </submittedName>
</protein>
<gene>
    <name evidence="3" type="ORF">BKK80_30945</name>
</gene>
<name>A0A1D9ID92_9BURK</name>
<keyword evidence="4" id="KW-1185">Reference proteome</keyword>
<keyword evidence="1 3" id="KW-0378">Hydrolase</keyword>
<organism evidence="3 4">
    <name type="scientific">Cupriavidus malaysiensis</name>
    <dbReference type="NCBI Taxonomy" id="367825"/>
    <lineage>
        <taxon>Bacteria</taxon>
        <taxon>Pseudomonadati</taxon>
        <taxon>Pseudomonadota</taxon>
        <taxon>Betaproteobacteria</taxon>
        <taxon>Burkholderiales</taxon>
        <taxon>Burkholderiaceae</taxon>
        <taxon>Cupriavidus</taxon>
    </lineage>
</organism>
<reference evidence="3 4" key="1">
    <citation type="submission" date="2016-10" db="EMBL/GenBank/DDBJ databases">
        <title>Complete genome sequences of three Cupriavidus strains isolated from various Malaysian environments.</title>
        <authorList>
            <person name="Abdullah A.A.-A."/>
            <person name="Shafie N.A.H."/>
            <person name="Lau N.S."/>
        </authorList>
    </citation>
    <scope>NUCLEOTIDE SEQUENCE [LARGE SCALE GENOMIC DNA]</scope>
    <source>
        <strain evidence="3 4">USMAA1020</strain>
    </source>
</reference>
<dbReference type="RefSeq" id="WP_071072612.1">
    <property type="nucleotide sequence ID" value="NZ_CP017755.1"/>
</dbReference>
<dbReference type="SUPFAM" id="SSF53474">
    <property type="entry name" value="alpha/beta-Hydrolases"/>
    <property type="match status" value="1"/>
</dbReference>
<dbReference type="InterPro" id="IPR000073">
    <property type="entry name" value="AB_hydrolase_1"/>
</dbReference>
<dbReference type="PANTHER" id="PTHR43798:SF31">
    <property type="entry name" value="AB HYDROLASE SUPERFAMILY PROTEIN YCLE"/>
    <property type="match status" value="1"/>
</dbReference>
<dbReference type="Proteomes" id="UP000177515">
    <property type="component" value="Chromosome 2"/>
</dbReference>
<dbReference type="Pfam" id="PF00561">
    <property type="entry name" value="Abhydrolase_1"/>
    <property type="match status" value="1"/>
</dbReference>
<evidence type="ECO:0000313" key="4">
    <source>
        <dbReference type="Proteomes" id="UP000177515"/>
    </source>
</evidence>
<evidence type="ECO:0000256" key="1">
    <source>
        <dbReference type="ARBA" id="ARBA00022801"/>
    </source>
</evidence>